<evidence type="ECO:0000256" key="2">
    <source>
        <dbReference type="ARBA" id="ARBA00022777"/>
    </source>
</evidence>
<gene>
    <name evidence="7" type="primary">ppnK</name>
    <name evidence="6" type="synonym">nadK</name>
    <name evidence="7" type="ORF">L21SP5_02946</name>
</gene>
<dbReference type="KEGG" id="blq:L21SP5_02946"/>
<keyword evidence="6" id="KW-0547">Nucleotide-binding</keyword>
<dbReference type="EMBL" id="CP013118">
    <property type="protein sequence ID" value="ALO16566.1"/>
    <property type="molecule type" value="Genomic_DNA"/>
</dbReference>
<keyword evidence="1 6" id="KW-0808">Transferase</keyword>
<dbReference type="GO" id="GO:0003951">
    <property type="term" value="F:NAD+ kinase activity"/>
    <property type="evidence" value="ECO:0007669"/>
    <property type="project" value="UniProtKB-UniRule"/>
</dbReference>
<dbReference type="STRING" id="1307839.L21SP5_02946"/>
<comment type="similarity">
    <text evidence="6">Belongs to the NAD kinase family.</text>
</comment>
<dbReference type="InterPro" id="IPR017438">
    <property type="entry name" value="ATP-NAD_kinase_N"/>
</dbReference>
<keyword evidence="6" id="KW-0067">ATP-binding</keyword>
<dbReference type="GO" id="GO:0006741">
    <property type="term" value="P:NADP+ biosynthetic process"/>
    <property type="evidence" value="ECO:0007669"/>
    <property type="project" value="UniProtKB-UniRule"/>
</dbReference>
<dbReference type="GO" id="GO:0046872">
    <property type="term" value="F:metal ion binding"/>
    <property type="evidence" value="ECO:0007669"/>
    <property type="project" value="UniProtKB-UniRule"/>
</dbReference>
<reference evidence="7 8" key="1">
    <citation type="submission" date="2015-11" db="EMBL/GenBank/DDBJ databases">
        <title>Description and complete genome sequence of a novel strain predominating in hypersaline microbial mats and representing a new family of the Bacteriodetes phylum.</title>
        <authorList>
            <person name="Spring S."/>
            <person name="Bunk B."/>
            <person name="Sproer C."/>
            <person name="Klenk H.-P."/>
        </authorList>
    </citation>
    <scope>NUCLEOTIDE SEQUENCE [LARGE SCALE GENOMIC DNA]</scope>
    <source>
        <strain evidence="7 8">L21-Spi-D4</strain>
    </source>
</reference>
<comment type="function">
    <text evidence="6">Involved in the regulation of the intracellular balance of NAD and NADP, and is a key enzyme in the biosynthesis of NADP. Catalyzes specifically the phosphorylation on 2'-hydroxyl of the adenosine moiety of NAD to yield NADP.</text>
</comment>
<dbReference type="Pfam" id="PF01513">
    <property type="entry name" value="NAD_kinase"/>
    <property type="match status" value="1"/>
</dbReference>
<keyword evidence="3 6" id="KW-0521">NADP</keyword>
<accession>A0A0S2I2J0</accession>
<dbReference type="AlphaFoldDB" id="A0A0S2I2J0"/>
<dbReference type="SUPFAM" id="SSF111331">
    <property type="entry name" value="NAD kinase/diacylglycerol kinase-like"/>
    <property type="match status" value="1"/>
</dbReference>
<dbReference type="GO" id="GO:0005524">
    <property type="term" value="F:ATP binding"/>
    <property type="evidence" value="ECO:0007669"/>
    <property type="project" value="UniProtKB-KW"/>
</dbReference>
<dbReference type="GO" id="GO:0005737">
    <property type="term" value="C:cytoplasm"/>
    <property type="evidence" value="ECO:0007669"/>
    <property type="project" value="UniProtKB-SubCell"/>
</dbReference>
<protein>
    <recommendedName>
        <fullName evidence="6">NAD kinase</fullName>
        <ecNumber evidence="6">2.7.1.23</ecNumber>
    </recommendedName>
    <alternativeName>
        <fullName evidence="6">ATP-dependent NAD kinase</fullName>
    </alternativeName>
</protein>
<evidence type="ECO:0000256" key="3">
    <source>
        <dbReference type="ARBA" id="ARBA00022857"/>
    </source>
</evidence>
<keyword evidence="6" id="KW-0963">Cytoplasm</keyword>
<dbReference type="Pfam" id="PF20143">
    <property type="entry name" value="NAD_kinase_C"/>
    <property type="match status" value="1"/>
</dbReference>
<dbReference type="PATRIC" id="fig|1307839.3.peg.3093"/>
<dbReference type="GO" id="GO:0051287">
    <property type="term" value="F:NAD binding"/>
    <property type="evidence" value="ECO:0007669"/>
    <property type="project" value="UniProtKB-ARBA"/>
</dbReference>
<feature type="active site" description="Proton acceptor" evidence="6">
    <location>
        <position position="74"/>
    </location>
</feature>
<name>A0A0S2I2J0_9BACT</name>
<dbReference type="InterPro" id="IPR016064">
    <property type="entry name" value="NAD/diacylglycerol_kinase_sf"/>
</dbReference>
<keyword evidence="4 6" id="KW-0520">NAD</keyword>
<dbReference type="InterPro" id="IPR017437">
    <property type="entry name" value="ATP-NAD_kinase_PpnK-typ_C"/>
</dbReference>
<dbReference type="Gene3D" id="3.40.50.10330">
    <property type="entry name" value="Probable inorganic polyphosphate/atp-NAD kinase, domain 1"/>
    <property type="match status" value="1"/>
</dbReference>
<feature type="binding site" evidence="6">
    <location>
        <position position="177"/>
    </location>
    <ligand>
        <name>NAD(+)</name>
        <dbReference type="ChEBI" id="CHEBI:57540"/>
    </ligand>
</feature>
<dbReference type="NCBIfam" id="NF002521">
    <property type="entry name" value="PRK01911.1"/>
    <property type="match status" value="1"/>
</dbReference>
<dbReference type="PANTHER" id="PTHR20275">
    <property type="entry name" value="NAD KINASE"/>
    <property type="match status" value="1"/>
</dbReference>
<comment type="caution">
    <text evidence="6">Lacks conserved residue(s) required for the propagation of feature annotation.</text>
</comment>
<feature type="binding site" evidence="6">
    <location>
        <begin position="147"/>
        <end position="148"/>
    </location>
    <ligand>
        <name>NAD(+)</name>
        <dbReference type="ChEBI" id="CHEBI:57540"/>
    </ligand>
</feature>
<sequence>MKIGIYSRSIQETFFPIMGEILSFFNQRSASLHIHSNFASQLRKNGFNIDGVKEFDHYNNLDPELEMMISIGGDGTFLETVTYIRNRNIPILGINSGRLGFLADIAPKDIIEALNDVFDHKYTIENRSLIGMETSEPLNCEFPYALNDFTIRKNDQSTLVKIHTWVNGEFLNTYWADGLIISTPTGSTAYSLSVGGPIVVPETNNLIISPIASHNLTVRPLVVSADHKITFNVESRTDTHIASLDARTFFFEKSMSFSVKKAPFSIRIIKIEGHSYFNTIRNKLMWGIDKRN</sequence>
<evidence type="ECO:0000256" key="5">
    <source>
        <dbReference type="ARBA" id="ARBA00047925"/>
    </source>
</evidence>
<dbReference type="GO" id="GO:0019674">
    <property type="term" value="P:NAD+ metabolic process"/>
    <property type="evidence" value="ECO:0007669"/>
    <property type="project" value="InterPro"/>
</dbReference>
<evidence type="ECO:0000313" key="7">
    <source>
        <dbReference type="EMBL" id="ALO16566.1"/>
    </source>
</evidence>
<keyword evidence="2 6" id="KW-0418">Kinase</keyword>
<feature type="binding site" evidence="6">
    <location>
        <begin position="188"/>
        <end position="193"/>
    </location>
    <ligand>
        <name>NAD(+)</name>
        <dbReference type="ChEBI" id="CHEBI:57540"/>
    </ligand>
</feature>
<evidence type="ECO:0000256" key="6">
    <source>
        <dbReference type="HAMAP-Rule" id="MF_00361"/>
    </source>
</evidence>
<comment type="subcellular location">
    <subcellularLocation>
        <location evidence="6">Cytoplasm</location>
    </subcellularLocation>
</comment>
<dbReference type="Gene3D" id="2.60.200.30">
    <property type="entry name" value="Probable inorganic polyphosphate/atp-NAD kinase, domain 2"/>
    <property type="match status" value="1"/>
</dbReference>
<evidence type="ECO:0000256" key="4">
    <source>
        <dbReference type="ARBA" id="ARBA00023027"/>
    </source>
</evidence>
<dbReference type="RefSeq" id="WP_057953926.1">
    <property type="nucleotide sequence ID" value="NZ_CP013118.1"/>
</dbReference>
<dbReference type="Proteomes" id="UP000064893">
    <property type="component" value="Chromosome"/>
</dbReference>
<dbReference type="EC" id="2.7.1.23" evidence="6"/>
<feature type="binding site" evidence="6">
    <location>
        <position position="212"/>
    </location>
    <ligand>
        <name>NAD(+)</name>
        <dbReference type="ChEBI" id="CHEBI:57540"/>
    </ligand>
</feature>
<dbReference type="OrthoDB" id="9774737at2"/>
<comment type="catalytic activity">
    <reaction evidence="5 6">
        <text>NAD(+) + ATP = ADP + NADP(+) + H(+)</text>
        <dbReference type="Rhea" id="RHEA:18629"/>
        <dbReference type="ChEBI" id="CHEBI:15378"/>
        <dbReference type="ChEBI" id="CHEBI:30616"/>
        <dbReference type="ChEBI" id="CHEBI:57540"/>
        <dbReference type="ChEBI" id="CHEBI:58349"/>
        <dbReference type="ChEBI" id="CHEBI:456216"/>
        <dbReference type="EC" id="2.7.1.23"/>
    </reaction>
</comment>
<evidence type="ECO:0000313" key="8">
    <source>
        <dbReference type="Proteomes" id="UP000064893"/>
    </source>
</evidence>
<evidence type="ECO:0000256" key="1">
    <source>
        <dbReference type="ARBA" id="ARBA00022679"/>
    </source>
</evidence>
<dbReference type="InterPro" id="IPR002504">
    <property type="entry name" value="NADK"/>
</dbReference>
<dbReference type="HAMAP" id="MF_00361">
    <property type="entry name" value="NAD_kinase"/>
    <property type="match status" value="1"/>
</dbReference>
<dbReference type="PANTHER" id="PTHR20275:SF0">
    <property type="entry name" value="NAD KINASE"/>
    <property type="match status" value="1"/>
</dbReference>
<proteinExistence type="inferred from homology"/>
<organism evidence="7 8">
    <name type="scientific">Salinivirga cyanobacteriivorans</name>
    <dbReference type="NCBI Taxonomy" id="1307839"/>
    <lineage>
        <taxon>Bacteria</taxon>
        <taxon>Pseudomonadati</taxon>
        <taxon>Bacteroidota</taxon>
        <taxon>Bacteroidia</taxon>
        <taxon>Bacteroidales</taxon>
        <taxon>Salinivirgaceae</taxon>
        <taxon>Salinivirga</taxon>
    </lineage>
</organism>
<keyword evidence="8" id="KW-1185">Reference proteome</keyword>
<comment type="cofactor">
    <cofactor evidence="6">
        <name>a divalent metal cation</name>
        <dbReference type="ChEBI" id="CHEBI:60240"/>
    </cofactor>
</comment>
<feature type="binding site" evidence="6">
    <location>
        <begin position="74"/>
        <end position="75"/>
    </location>
    <ligand>
        <name>NAD(+)</name>
        <dbReference type="ChEBI" id="CHEBI:57540"/>
    </ligand>
</feature>